<dbReference type="RefSeq" id="WP_189203599.1">
    <property type="nucleotide sequence ID" value="NZ_BMQQ01000020.1"/>
</dbReference>
<sequence>MREYDLTNARWFKSSYSNGQGGDCVEVAYDFTGAAWRKSSYSNGEGGDCVEVLDDVPGVVPVRDSKNPDGPALVVGAAAWRAFVAGL</sequence>
<evidence type="ECO:0000313" key="3">
    <source>
        <dbReference type="Proteomes" id="UP000619486"/>
    </source>
</evidence>
<reference evidence="2" key="1">
    <citation type="journal article" date="2014" name="Int. J. Syst. Evol. Microbiol.">
        <title>Complete genome sequence of Corynebacterium casei LMG S-19264T (=DSM 44701T), isolated from a smear-ripened cheese.</title>
        <authorList>
            <consortium name="US DOE Joint Genome Institute (JGI-PGF)"/>
            <person name="Walter F."/>
            <person name="Albersmeier A."/>
            <person name="Kalinowski J."/>
            <person name="Ruckert C."/>
        </authorList>
    </citation>
    <scope>NUCLEOTIDE SEQUENCE</scope>
    <source>
        <strain evidence="2">JCM 3172</strain>
    </source>
</reference>
<comment type="caution">
    <text evidence="2">The sequence shown here is derived from an EMBL/GenBank/DDBJ whole genome shotgun (WGS) entry which is preliminary data.</text>
</comment>
<dbReference type="InterPro" id="IPR007278">
    <property type="entry name" value="DUF397"/>
</dbReference>
<dbReference type="Proteomes" id="UP000619486">
    <property type="component" value="Unassembled WGS sequence"/>
</dbReference>
<proteinExistence type="predicted"/>
<feature type="domain" description="DUF397" evidence="1">
    <location>
        <begin position="34"/>
        <end position="87"/>
    </location>
</feature>
<dbReference type="AlphaFoldDB" id="A0A918LTL1"/>
<dbReference type="Pfam" id="PF04149">
    <property type="entry name" value="DUF397"/>
    <property type="match status" value="2"/>
</dbReference>
<organism evidence="2 3">
    <name type="scientific">Streptomyces purpureus</name>
    <dbReference type="NCBI Taxonomy" id="1951"/>
    <lineage>
        <taxon>Bacteria</taxon>
        <taxon>Bacillati</taxon>
        <taxon>Actinomycetota</taxon>
        <taxon>Actinomycetes</taxon>
        <taxon>Kitasatosporales</taxon>
        <taxon>Streptomycetaceae</taxon>
        <taxon>Streptomyces</taxon>
    </lineage>
</organism>
<evidence type="ECO:0000259" key="1">
    <source>
        <dbReference type="Pfam" id="PF04149"/>
    </source>
</evidence>
<reference evidence="2" key="2">
    <citation type="submission" date="2020-09" db="EMBL/GenBank/DDBJ databases">
        <authorList>
            <person name="Sun Q."/>
            <person name="Ohkuma M."/>
        </authorList>
    </citation>
    <scope>NUCLEOTIDE SEQUENCE</scope>
    <source>
        <strain evidence="2">JCM 3172</strain>
    </source>
</reference>
<protein>
    <submittedName>
        <fullName evidence="2">Toxin</fullName>
    </submittedName>
</protein>
<feature type="domain" description="DUF397" evidence="1">
    <location>
        <begin position="9"/>
        <end position="28"/>
    </location>
</feature>
<keyword evidence="3" id="KW-1185">Reference proteome</keyword>
<accession>A0A918LTL1</accession>
<name>A0A918LTL1_9ACTN</name>
<dbReference type="EMBL" id="BMQQ01000020">
    <property type="protein sequence ID" value="GGT47900.1"/>
    <property type="molecule type" value="Genomic_DNA"/>
</dbReference>
<gene>
    <name evidence="2" type="ORF">GCM10014713_47520</name>
</gene>
<evidence type="ECO:0000313" key="2">
    <source>
        <dbReference type="EMBL" id="GGT47900.1"/>
    </source>
</evidence>